<feature type="signal peptide" evidence="1">
    <location>
        <begin position="1"/>
        <end position="28"/>
    </location>
</feature>
<evidence type="ECO:0000313" key="3">
    <source>
        <dbReference type="Proteomes" id="UP000724874"/>
    </source>
</evidence>
<proteinExistence type="predicted"/>
<dbReference type="AlphaFoldDB" id="A0A9P5TIH7"/>
<keyword evidence="1" id="KW-0732">Signal</keyword>
<reference evidence="2" key="1">
    <citation type="submission" date="2020-11" db="EMBL/GenBank/DDBJ databases">
        <authorList>
            <consortium name="DOE Joint Genome Institute"/>
            <person name="Ahrendt S."/>
            <person name="Riley R."/>
            <person name="Andreopoulos W."/>
            <person name="LaButti K."/>
            <person name="Pangilinan J."/>
            <person name="Ruiz-duenas F.J."/>
            <person name="Barrasa J.M."/>
            <person name="Sanchez-Garcia M."/>
            <person name="Camarero S."/>
            <person name="Miyauchi S."/>
            <person name="Serrano A."/>
            <person name="Linde D."/>
            <person name="Babiker R."/>
            <person name="Drula E."/>
            <person name="Ayuso-Fernandez I."/>
            <person name="Pacheco R."/>
            <person name="Padilla G."/>
            <person name="Ferreira P."/>
            <person name="Barriuso J."/>
            <person name="Kellner H."/>
            <person name="Castanera R."/>
            <person name="Alfaro M."/>
            <person name="Ramirez L."/>
            <person name="Pisabarro A.G."/>
            <person name="Kuo A."/>
            <person name="Tritt A."/>
            <person name="Lipzen A."/>
            <person name="He G."/>
            <person name="Yan M."/>
            <person name="Ng V."/>
            <person name="Cullen D."/>
            <person name="Martin F."/>
            <person name="Rosso M.-N."/>
            <person name="Henrissat B."/>
            <person name="Hibbett D."/>
            <person name="Martinez A.T."/>
            <person name="Grigoriev I.V."/>
        </authorList>
    </citation>
    <scope>NUCLEOTIDE SEQUENCE</scope>
    <source>
        <strain evidence="2">AH 44721</strain>
    </source>
</reference>
<sequence length="313" mass="33008">MSFRILAVSALIVLHGLFSVANPVGTRADDELIKVPGGFLPRSNVHIVPEGGKIVHTSDSVKLFDADGKVLHSAPLTGSKPLFSRLNKSGTSSGKARRSLESAAVDAFFEAANDFDFSGNWIVPPAPQKFSGQVLQYFLALGPPSLDALLFPVLQYGATANGGGAFWSLSTWLIAGDQAYATNITNAAQQTSPGNTVDAFIVNEDEFLGSPGEHVWFAGFSSFQGTSLQIQTAEVFNVAIVSLEVSGATSLSELPNQTTNLHNVALEDVATSTFPSSVAWQLQNDTVDGLTINVVSSSGVTGALQIRYAGELF</sequence>
<comment type="caution">
    <text evidence="2">The sequence shown here is derived from an EMBL/GenBank/DDBJ whole genome shotgun (WGS) entry which is preliminary data.</text>
</comment>
<feature type="chain" id="PRO_5040392885" evidence="1">
    <location>
        <begin position="29"/>
        <end position="313"/>
    </location>
</feature>
<keyword evidence="3" id="KW-1185">Reference proteome</keyword>
<gene>
    <name evidence="2" type="ORF">CPB84DRAFT_1850521</name>
</gene>
<dbReference type="Proteomes" id="UP000724874">
    <property type="component" value="Unassembled WGS sequence"/>
</dbReference>
<accession>A0A9P5TIH7</accession>
<name>A0A9P5TIH7_GYMJU</name>
<evidence type="ECO:0000313" key="2">
    <source>
        <dbReference type="EMBL" id="KAF8884892.1"/>
    </source>
</evidence>
<dbReference type="EMBL" id="JADNYJ010000105">
    <property type="protein sequence ID" value="KAF8884892.1"/>
    <property type="molecule type" value="Genomic_DNA"/>
</dbReference>
<protein>
    <submittedName>
        <fullName evidence="2">Uncharacterized protein</fullName>
    </submittedName>
</protein>
<organism evidence="2 3">
    <name type="scientific">Gymnopilus junonius</name>
    <name type="common">Spectacular rustgill mushroom</name>
    <name type="synonym">Gymnopilus spectabilis subsp. junonius</name>
    <dbReference type="NCBI Taxonomy" id="109634"/>
    <lineage>
        <taxon>Eukaryota</taxon>
        <taxon>Fungi</taxon>
        <taxon>Dikarya</taxon>
        <taxon>Basidiomycota</taxon>
        <taxon>Agaricomycotina</taxon>
        <taxon>Agaricomycetes</taxon>
        <taxon>Agaricomycetidae</taxon>
        <taxon>Agaricales</taxon>
        <taxon>Agaricineae</taxon>
        <taxon>Hymenogastraceae</taxon>
        <taxon>Gymnopilus</taxon>
    </lineage>
</organism>
<evidence type="ECO:0000256" key="1">
    <source>
        <dbReference type="SAM" id="SignalP"/>
    </source>
</evidence>
<dbReference type="OrthoDB" id="2998948at2759"/>